<gene>
    <name evidence="1" type="ORF">HGM15179_012375</name>
</gene>
<dbReference type="AlphaFoldDB" id="A0A8K1GBF7"/>
<reference evidence="1" key="1">
    <citation type="submission" date="2019-04" db="EMBL/GenBank/DDBJ databases">
        <title>Genome assembly of Zosterops borbonicus 15179.</title>
        <authorList>
            <person name="Leroy T."/>
            <person name="Anselmetti Y."/>
            <person name="Tilak M.-K."/>
            <person name="Nabholz B."/>
        </authorList>
    </citation>
    <scope>NUCLEOTIDE SEQUENCE</scope>
    <source>
        <strain evidence="1">HGM_15179</strain>
        <tissue evidence="1">Muscle</tissue>
    </source>
</reference>
<dbReference type="EMBL" id="SWJQ01000412">
    <property type="protein sequence ID" value="TRZ14740.1"/>
    <property type="molecule type" value="Genomic_DNA"/>
</dbReference>
<name>A0A8K1GBF7_9PASS</name>
<accession>A0A8K1GBF7</accession>
<keyword evidence="2" id="KW-1185">Reference proteome</keyword>
<evidence type="ECO:0000313" key="2">
    <source>
        <dbReference type="Proteomes" id="UP000796761"/>
    </source>
</evidence>
<organism evidence="1 2">
    <name type="scientific">Zosterops borbonicus</name>
    <dbReference type="NCBI Taxonomy" id="364589"/>
    <lineage>
        <taxon>Eukaryota</taxon>
        <taxon>Metazoa</taxon>
        <taxon>Chordata</taxon>
        <taxon>Craniata</taxon>
        <taxon>Vertebrata</taxon>
        <taxon>Euteleostomi</taxon>
        <taxon>Archelosauria</taxon>
        <taxon>Archosauria</taxon>
        <taxon>Dinosauria</taxon>
        <taxon>Saurischia</taxon>
        <taxon>Theropoda</taxon>
        <taxon>Coelurosauria</taxon>
        <taxon>Aves</taxon>
        <taxon>Neognathae</taxon>
        <taxon>Neoaves</taxon>
        <taxon>Telluraves</taxon>
        <taxon>Australaves</taxon>
        <taxon>Passeriformes</taxon>
        <taxon>Sylvioidea</taxon>
        <taxon>Zosteropidae</taxon>
        <taxon>Zosterops</taxon>
    </lineage>
</organism>
<sequence>MVDFSLVDTQAKKEFWYAPARARISVSQRIELEGMRGLWMPGSPFTVAELMLIFLHEMSGLDEVHAYIYTISQAATGALKMDILLPLLQQSAHQLVPGGYDNCLNKKHHPNYPTPSGFAHCLIKTV</sequence>
<dbReference type="Proteomes" id="UP000796761">
    <property type="component" value="Unassembled WGS sequence"/>
</dbReference>
<proteinExistence type="predicted"/>
<protein>
    <submittedName>
        <fullName evidence="1">Uncharacterized protein</fullName>
    </submittedName>
</protein>
<comment type="caution">
    <text evidence="1">The sequence shown here is derived from an EMBL/GenBank/DDBJ whole genome shotgun (WGS) entry which is preliminary data.</text>
</comment>
<evidence type="ECO:0000313" key="1">
    <source>
        <dbReference type="EMBL" id="TRZ14740.1"/>
    </source>
</evidence>